<feature type="domain" description="Fatty acid desaturase" evidence="2">
    <location>
        <begin position="38"/>
        <end position="281"/>
    </location>
</feature>
<evidence type="ECO:0000313" key="4">
    <source>
        <dbReference type="EMBL" id="TBV03091.1"/>
    </source>
</evidence>
<feature type="transmembrane region" description="Helical" evidence="1">
    <location>
        <begin position="37"/>
        <end position="57"/>
    </location>
</feature>
<protein>
    <submittedName>
        <fullName evidence="3">Fatty acid desaturase</fullName>
    </submittedName>
</protein>
<evidence type="ECO:0000313" key="3">
    <source>
        <dbReference type="EMBL" id="TBU92614.1"/>
    </source>
</evidence>
<keyword evidence="5" id="KW-1185">Reference proteome</keyword>
<dbReference type="Proteomes" id="UP000293172">
    <property type="component" value="Unassembled WGS sequence"/>
</dbReference>
<evidence type="ECO:0000313" key="6">
    <source>
        <dbReference type="Proteomes" id="UP000293172"/>
    </source>
</evidence>
<keyword evidence="1" id="KW-0472">Membrane</keyword>
<feature type="transmembrane region" description="Helical" evidence="1">
    <location>
        <begin position="131"/>
        <end position="150"/>
    </location>
</feature>
<dbReference type="GO" id="GO:0006629">
    <property type="term" value="P:lipid metabolic process"/>
    <property type="evidence" value="ECO:0007669"/>
    <property type="project" value="InterPro"/>
</dbReference>
<proteinExistence type="predicted"/>
<dbReference type="OrthoDB" id="634389at2"/>
<dbReference type="InterPro" id="IPR005804">
    <property type="entry name" value="FA_desaturase_dom"/>
</dbReference>
<evidence type="ECO:0000259" key="2">
    <source>
        <dbReference type="Pfam" id="PF00487"/>
    </source>
</evidence>
<dbReference type="Pfam" id="PF00487">
    <property type="entry name" value="FA_desaturase"/>
    <property type="match status" value="1"/>
</dbReference>
<dbReference type="EMBL" id="QJUM01000021">
    <property type="protein sequence ID" value="TBV03091.1"/>
    <property type="molecule type" value="Genomic_DNA"/>
</dbReference>
<name>A0A4Q9R109_9GAMM</name>
<comment type="caution">
    <text evidence="3">The sequence shown here is derived from an EMBL/GenBank/DDBJ whole genome shotgun (WGS) entry which is preliminary data.</text>
</comment>
<dbReference type="AlphaFoldDB" id="A0A4Q9R109"/>
<dbReference type="EMBL" id="QJUL01000015">
    <property type="protein sequence ID" value="TBU92614.1"/>
    <property type="molecule type" value="Genomic_DNA"/>
</dbReference>
<accession>A0A4Q9R109</accession>
<feature type="transmembrane region" description="Helical" evidence="1">
    <location>
        <begin position="162"/>
        <end position="195"/>
    </location>
</feature>
<gene>
    <name evidence="4" type="ORF">DNK34_17230</name>
    <name evidence="3" type="ORF">DNK44_12585</name>
</gene>
<keyword evidence="1" id="KW-0812">Transmembrane</keyword>
<feature type="transmembrane region" description="Helical" evidence="1">
    <location>
        <begin position="12"/>
        <end position="31"/>
    </location>
</feature>
<dbReference type="Proteomes" id="UP000291334">
    <property type="component" value="Unassembled WGS sequence"/>
</dbReference>
<reference evidence="5 6" key="1">
    <citation type="submission" date="2018-06" db="EMBL/GenBank/DDBJ databases">
        <title>Three novel Pseudomonas species isolated from symptomatic oak.</title>
        <authorList>
            <person name="Bueno-Gonzalez V."/>
            <person name="Brady C."/>
        </authorList>
    </citation>
    <scope>NUCLEOTIDE SEQUENCE [LARGE SCALE GENOMIC DNA]</scope>
    <source>
        <strain evidence="4 5">P26B</strain>
        <strain evidence="3 6">P6B</strain>
    </source>
</reference>
<evidence type="ECO:0000313" key="5">
    <source>
        <dbReference type="Proteomes" id="UP000291334"/>
    </source>
</evidence>
<evidence type="ECO:0000256" key="1">
    <source>
        <dbReference type="SAM" id="Phobius"/>
    </source>
</evidence>
<sequence>MPSIRYPDGRLPTLLAVLYVLVAYGAGLALLVHASLWSWPLGVLLLGHSLVIGAYLIHDCTHQAVFFERHWNARLGSLLSVLAGGCYGTYDGLRLKHMRHHVDRADVVAFDYRAILIAHPWLRRLVEALEWAYIPAVELLMHFLVIYSPFVVEHYRPLRRRVLFWLALRGAAFVALGLFSWPALLGYAVAYLLFLNVMRLMDMHQHTFEVVVGLDAEPGERPDQAYEQRNTFSNPFGHSRLLNLLVLNFGYHNAHHEKPTVPWYRLPQLHHELYDKGEEPVLPARRFLASMHRHRVARVMNADHGDQTIGLPPAQGPGFMGTYGVSFLTAI</sequence>
<keyword evidence="1" id="KW-1133">Transmembrane helix</keyword>
<organism evidence="3 6">
    <name type="scientific">Phytopseudomonas dryadis</name>
    <dbReference type="NCBI Taxonomy" id="2487520"/>
    <lineage>
        <taxon>Bacteria</taxon>
        <taxon>Pseudomonadati</taxon>
        <taxon>Pseudomonadota</taxon>
        <taxon>Gammaproteobacteria</taxon>
        <taxon>Pseudomonadales</taxon>
        <taxon>Pseudomonadaceae</taxon>
        <taxon>Phytopseudomonas</taxon>
    </lineage>
</organism>